<evidence type="ECO:0000259" key="8">
    <source>
        <dbReference type="Pfam" id="PF01435"/>
    </source>
</evidence>
<feature type="domain" description="Peptidase M48" evidence="8">
    <location>
        <begin position="216"/>
        <end position="420"/>
    </location>
</feature>
<evidence type="ECO:0000256" key="3">
    <source>
        <dbReference type="ARBA" id="ARBA00022801"/>
    </source>
</evidence>
<keyword evidence="3 6" id="KW-0378">Hydrolase</keyword>
<evidence type="ECO:0000313" key="10">
    <source>
        <dbReference type="EMBL" id="QTM98641.1"/>
    </source>
</evidence>
<comment type="similarity">
    <text evidence="6">Belongs to the peptidase M48 family.</text>
</comment>
<feature type="transmembrane region" description="Helical" evidence="7">
    <location>
        <begin position="103"/>
        <end position="121"/>
    </location>
</feature>
<feature type="transmembrane region" description="Helical" evidence="7">
    <location>
        <begin position="333"/>
        <end position="355"/>
    </location>
</feature>
<feature type="transmembrane region" description="Helical" evidence="7">
    <location>
        <begin position="32"/>
        <end position="51"/>
    </location>
</feature>
<evidence type="ECO:0000256" key="1">
    <source>
        <dbReference type="ARBA" id="ARBA00022670"/>
    </source>
</evidence>
<dbReference type="InterPro" id="IPR001915">
    <property type="entry name" value="Peptidase_M48"/>
</dbReference>
<keyword evidence="4 6" id="KW-0862">Zinc</keyword>
<keyword evidence="7" id="KW-1133">Transmembrane helix</keyword>
<sequence length="432" mass="49659">MVKFKNLLPKNGGGFVFLRMRIPAGGNQMKKLLAAYLFFLMIIWGYFLFFYPLETYGSSNYAAMAHSMYFSKLPLEWLLLYTIIKKGWSMVWMEHIERFTGRLWLKTLLFSLLLTVAYQFVRLPFNVIWFAISRREGTSNQTVGNWFYELGLDSLFFWLVLAACIYAALVLMARFKNWWFGLWLLALPAAVFVVYIQPVWIDPLYEDFTAMDPGPLRTAIEDLTEKAGLKDATLLQVDMSEKTTTFNAYVTGIMGNARIVLWDTTLEGMPQDEVLFILSHEIGHYVKHHVYIGVAGYLLLSLLLLYAGALLYRVVCKNVLTKQSSSRWNDLRAVPILLLIFSLLLTAAQPLSLAVSRQIEASADRYAVEKSDSDQLRAGISSFRRMAEQSKSDVNPAFWIKWLRYSHPSIQERINRIEKELTERETNSGSSS</sequence>
<keyword evidence="5 6" id="KW-0482">Metalloprotease</keyword>
<dbReference type="InterPro" id="IPR032456">
    <property type="entry name" value="Peptidase_M48_N"/>
</dbReference>
<dbReference type="Pfam" id="PF16491">
    <property type="entry name" value="Peptidase_M48_N"/>
    <property type="match status" value="1"/>
</dbReference>
<feature type="transmembrane region" description="Helical" evidence="7">
    <location>
        <begin position="180"/>
        <end position="201"/>
    </location>
</feature>
<keyword evidence="11" id="KW-1185">Reference proteome</keyword>
<evidence type="ECO:0000256" key="6">
    <source>
        <dbReference type="RuleBase" id="RU003983"/>
    </source>
</evidence>
<keyword evidence="2" id="KW-0479">Metal-binding</keyword>
<feature type="domain" description="CAAX prenyl protease 1 N-terminal" evidence="9">
    <location>
        <begin position="78"/>
        <end position="205"/>
    </location>
</feature>
<evidence type="ECO:0000256" key="4">
    <source>
        <dbReference type="ARBA" id="ARBA00022833"/>
    </source>
</evidence>
<evidence type="ECO:0000256" key="5">
    <source>
        <dbReference type="ARBA" id="ARBA00023049"/>
    </source>
</evidence>
<protein>
    <submittedName>
        <fullName evidence="10">M48 family metalloprotease</fullName>
    </submittedName>
</protein>
<name>A0ABX7VPT6_9BACI</name>
<gene>
    <name evidence="10" type="ORF">ERJ70_04620</name>
</gene>
<proteinExistence type="inferred from homology"/>
<evidence type="ECO:0000313" key="11">
    <source>
        <dbReference type="Proteomes" id="UP000665043"/>
    </source>
</evidence>
<evidence type="ECO:0000256" key="2">
    <source>
        <dbReference type="ARBA" id="ARBA00022723"/>
    </source>
</evidence>
<comment type="cofactor">
    <cofactor evidence="6">
        <name>Zn(2+)</name>
        <dbReference type="ChEBI" id="CHEBI:29105"/>
    </cofactor>
    <text evidence="6">Binds 1 zinc ion per subunit.</text>
</comment>
<dbReference type="PANTHER" id="PTHR10120">
    <property type="entry name" value="CAAX PRENYL PROTEASE 1"/>
    <property type="match status" value="1"/>
</dbReference>
<evidence type="ECO:0000259" key="9">
    <source>
        <dbReference type="Pfam" id="PF16491"/>
    </source>
</evidence>
<dbReference type="Pfam" id="PF01435">
    <property type="entry name" value="Peptidase_M48"/>
    <property type="match status" value="1"/>
</dbReference>
<feature type="transmembrane region" description="Helical" evidence="7">
    <location>
        <begin position="155"/>
        <end position="173"/>
    </location>
</feature>
<dbReference type="EMBL" id="CP046956">
    <property type="protein sequence ID" value="QTM98641.1"/>
    <property type="molecule type" value="Genomic_DNA"/>
</dbReference>
<evidence type="ECO:0000256" key="7">
    <source>
        <dbReference type="SAM" id="Phobius"/>
    </source>
</evidence>
<feature type="transmembrane region" description="Helical" evidence="7">
    <location>
        <begin position="290"/>
        <end position="312"/>
    </location>
</feature>
<dbReference type="Gene3D" id="3.30.2010.10">
    <property type="entry name" value="Metalloproteases ('zincins'), catalytic domain"/>
    <property type="match status" value="1"/>
</dbReference>
<reference evidence="10 11" key="1">
    <citation type="submission" date="2019-12" db="EMBL/GenBank/DDBJ databases">
        <title>The whole genome sequencing of a strain isolated from a Mars analog, Dalangtan Playa.</title>
        <authorList>
            <person name="Huang T."/>
        </authorList>
    </citation>
    <scope>NUCLEOTIDE SEQUENCE [LARGE SCALE GENOMIC DNA]</scope>
    <source>
        <strain evidence="10 11">DP4-553-S</strain>
    </source>
</reference>
<keyword evidence="7" id="KW-0812">Transmembrane</keyword>
<feature type="transmembrane region" description="Helical" evidence="7">
    <location>
        <begin position="63"/>
        <end position="83"/>
    </location>
</feature>
<dbReference type="Proteomes" id="UP000665043">
    <property type="component" value="Chromosome"/>
</dbReference>
<keyword evidence="1 6" id="KW-0645">Protease</keyword>
<keyword evidence="7" id="KW-0472">Membrane</keyword>
<dbReference type="GO" id="GO:0008237">
    <property type="term" value="F:metallopeptidase activity"/>
    <property type="evidence" value="ECO:0007669"/>
    <property type="project" value="UniProtKB-KW"/>
</dbReference>
<accession>A0ABX7VPT6</accession>
<organism evidence="10 11">
    <name type="scientific">Sediminibacillus dalangtanensis</name>
    <dbReference type="NCBI Taxonomy" id="2729421"/>
    <lineage>
        <taxon>Bacteria</taxon>
        <taxon>Bacillati</taxon>
        <taxon>Bacillota</taxon>
        <taxon>Bacilli</taxon>
        <taxon>Bacillales</taxon>
        <taxon>Bacillaceae</taxon>
        <taxon>Sediminibacillus</taxon>
    </lineage>
</organism>